<dbReference type="EMBL" id="RBXR01000001">
    <property type="protein sequence ID" value="RKT72477.1"/>
    <property type="molecule type" value="Genomic_DNA"/>
</dbReference>
<keyword evidence="1" id="KW-0812">Transmembrane</keyword>
<feature type="transmembrane region" description="Helical" evidence="1">
    <location>
        <begin position="107"/>
        <end position="128"/>
    </location>
</feature>
<reference evidence="2 3" key="1">
    <citation type="submission" date="2018-10" db="EMBL/GenBank/DDBJ databases">
        <title>Sequencing the genomes of 1000 actinobacteria strains.</title>
        <authorList>
            <person name="Klenk H.-P."/>
        </authorList>
    </citation>
    <scope>NUCLEOTIDE SEQUENCE [LARGE SCALE GENOMIC DNA]</scope>
    <source>
        <strain evidence="2 3">DSM 43911</strain>
    </source>
</reference>
<feature type="transmembrane region" description="Helical" evidence="1">
    <location>
        <begin position="82"/>
        <end position="101"/>
    </location>
</feature>
<dbReference type="Proteomes" id="UP000272729">
    <property type="component" value="Unassembled WGS sequence"/>
</dbReference>
<comment type="caution">
    <text evidence="2">The sequence shown here is derived from an EMBL/GenBank/DDBJ whole genome shotgun (WGS) entry which is preliminary data.</text>
</comment>
<dbReference type="RefSeq" id="WP_147459384.1">
    <property type="nucleotide sequence ID" value="NZ_JBIUBA010000033.1"/>
</dbReference>
<protein>
    <submittedName>
        <fullName evidence="2">Uncharacterized protein</fullName>
    </submittedName>
</protein>
<keyword evidence="1" id="KW-1133">Transmembrane helix</keyword>
<gene>
    <name evidence="2" type="ORF">DFJ66_5791</name>
</gene>
<name>A0A495XEN4_9PSEU</name>
<keyword evidence="1" id="KW-0472">Membrane</keyword>
<organism evidence="2 3">
    <name type="scientific">Saccharothrix variisporea</name>
    <dbReference type="NCBI Taxonomy" id="543527"/>
    <lineage>
        <taxon>Bacteria</taxon>
        <taxon>Bacillati</taxon>
        <taxon>Actinomycetota</taxon>
        <taxon>Actinomycetes</taxon>
        <taxon>Pseudonocardiales</taxon>
        <taxon>Pseudonocardiaceae</taxon>
        <taxon>Saccharothrix</taxon>
    </lineage>
</organism>
<sequence>MRAGVVAGLAFVPIALYTLAVLVLPREYPLDTDTAPGSVLGLELAPVLGADPRSAVAVSAVVGFAVLALAVVQACRVAGVRWALVVIGVVCAGYHGFAALVGRQPVVAVACLLLWLVPAVFAATPAVGRARAAG</sequence>
<accession>A0A495XEN4</accession>
<dbReference type="AlphaFoldDB" id="A0A495XEN4"/>
<proteinExistence type="predicted"/>
<feature type="transmembrane region" description="Helical" evidence="1">
    <location>
        <begin position="54"/>
        <end position="75"/>
    </location>
</feature>
<evidence type="ECO:0000313" key="2">
    <source>
        <dbReference type="EMBL" id="RKT72477.1"/>
    </source>
</evidence>
<evidence type="ECO:0000313" key="3">
    <source>
        <dbReference type="Proteomes" id="UP000272729"/>
    </source>
</evidence>
<keyword evidence="3" id="KW-1185">Reference proteome</keyword>
<evidence type="ECO:0000256" key="1">
    <source>
        <dbReference type="SAM" id="Phobius"/>
    </source>
</evidence>